<proteinExistence type="predicted"/>
<dbReference type="InterPro" id="IPR004549">
    <property type="entry name" value="Acetyl_CoA_COase_biotin_COase"/>
</dbReference>
<dbReference type="InterPro" id="IPR005482">
    <property type="entry name" value="Biotin_COase_C"/>
</dbReference>
<reference evidence="16" key="1">
    <citation type="submission" date="2018-05" db="EMBL/GenBank/DDBJ databases">
        <authorList>
            <person name="Lanie J.A."/>
            <person name="Ng W.-L."/>
            <person name="Kazmierczak K.M."/>
            <person name="Andrzejewski T.M."/>
            <person name="Davidsen T.M."/>
            <person name="Wayne K.J."/>
            <person name="Tettelin H."/>
            <person name="Glass J.I."/>
            <person name="Rusch D."/>
            <person name="Podicherti R."/>
            <person name="Tsui H.-C.T."/>
            <person name="Winkler M.E."/>
        </authorList>
    </citation>
    <scope>NUCLEOTIDE SEQUENCE</scope>
</reference>
<comment type="catalytic activity">
    <reaction evidence="13">
        <text>N(6)-biotinyl-L-lysyl-[protein] + hydrogencarbonate + ATP = N(6)-carboxybiotinyl-L-lysyl-[protein] + ADP + phosphate + H(+)</text>
        <dbReference type="Rhea" id="RHEA:13501"/>
        <dbReference type="Rhea" id="RHEA-COMP:10505"/>
        <dbReference type="Rhea" id="RHEA-COMP:10506"/>
        <dbReference type="ChEBI" id="CHEBI:15378"/>
        <dbReference type="ChEBI" id="CHEBI:17544"/>
        <dbReference type="ChEBI" id="CHEBI:30616"/>
        <dbReference type="ChEBI" id="CHEBI:43474"/>
        <dbReference type="ChEBI" id="CHEBI:83144"/>
        <dbReference type="ChEBI" id="CHEBI:83145"/>
        <dbReference type="ChEBI" id="CHEBI:456216"/>
        <dbReference type="EC" id="6.3.4.14"/>
    </reaction>
</comment>
<name>A0A381Y958_9ZZZZ</name>
<dbReference type="InterPro" id="IPR005479">
    <property type="entry name" value="CPAse_ATP-bd"/>
</dbReference>
<keyword evidence="6" id="KW-0547">Nucleotide-binding</keyword>
<dbReference type="AlphaFoldDB" id="A0A381Y958"/>
<dbReference type="SUPFAM" id="SSF52440">
    <property type="entry name" value="PreATP-grasp domain"/>
    <property type="match status" value="1"/>
</dbReference>
<evidence type="ECO:0000256" key="12">
    <source>
        <dbReference type="ARBA" id="ARBA00023267"/>
    </source>
</evidence>
<comment type="function">
    <text evidence="1">This protein is a component of the acetyl coenzyme A carboxylase complex; first, biotin carboxylase catalyzes the carboxylation of the carrier protein and then the transcarboxylase transfers the carboxyl group to form malonyl-CoA.</text>
</comment>
<accession>A0A381Y958</accession>
<dbReference type="PROSITE" id="PS50979">
    <property type="entry name" value="BC"/>
    <property type="match status" value="1"/>
</dbReference>
<organism evidence="16">
    <name type="scientific">marine metagenome</name>
    <dbReference type="NCBI Taxonomy" id="408172"/>
    <lineage>
        <taxon>unclassified sequences</taxon>
        <taxon>metagenomes</taxon>
        <taxon>ecological metagenomes</taxon>
    </lineage>
</organism>
<dbReference type="Gene3D" id="3.30.1490.20">
    <property type="entry name" value="ATP-grasp fold, A domain"/>
    <property type="match status" value="1"/>
</dbReference>
<evidence type="ECO:0000256" key="3">
    <source>
        <dbReference type="ARBA" id="ARBA00022516"/>
    </source>
</evidence>
<dbReference type="SUPFAM" id="SSF51246">
    <property type="entry name" value="Rudiment single hybrid motif"/>
    <property type="match status" value="1"/>
</dbReference>
<keyword evidence="4" id="KW-0436">Ligase</keyword>
<dbReference type="InterPro" id="IPR011761">
    <property type="entry name" value="ATP-grasp"/>
</dbReference>
<dbReference type="NCBIfam" id="TIGR00514">
    <property type="entry name" value="accC"/>
    <property type="match status" value="1"/>
</dbReference>
<keyword evidence="5" id="KW-0479">Metal-binding</keyword>
<dbReference type="Pfam" id="PF00289">
    <property type="entry name" value="Biotin_carb_N"/>
    <property type="match status" value="1"/>
</dbReference>
<dbReference type="SMART" id="SM00878">
    <property type="entry name" value="Biotin_carb_C"/>
    <property type="match status" value="1"/>
</dbReference>
<dbReference type="Gene3D" id="3.40.50.20">
    <property type="match status" value="1"/>
</dbReference>
<dbReference type="PROSITE" id="PS00866">
    <property type="entry name" value="CPSASE_1"/>
    <property type="match status" value="1"/>
</dbReference>
<keyword evidence="9" id="KW-0460">Magnesium</keyword>
<evidence type="ECO:0000256" key="9">
    <source>
        <dbReference type="ARBA" id="ARBA00022842"/>
    </source>
</evidence>
<dbReference type="Gene3D" id="3.30.470.20">
    <property type="entry name" value="ATP-grasp fold, B domain"/>
    <property type="match status" value="1"/>
</dbReference>
<dbReference type="InterPro" id="IPR016185">
    <property type="entry name" value="PreATP-grasp_dom_sf"/>
</dbReference>
<evidence type="ECO:0000256" key="6">
    <source>
        <dbReference type="ARBA" id="ARBA00022741"/>
    </source>
</evidence>
<evidence type="ECO:0000256" key="4">
    <source>
        <dbReference type="ARBA" id="ARBA00022598"/>
    </source>
</evidence>
<feature type="domain" description="Biotin carboxylation" evidence="15">
    <location>
        <begin position="1"/>
        <end position="445"/>
    </location>
</feature>
<dbReference type="InterPro" id="IPR051602">
    <property type="entry name" value="ACC_Biotin_Carboxylase"/>
</dbReference>
<protein>
    <recommendedName>
        <fullName evidence="2">biotin carboxylase</fullName>
        <ecNumber evidence="2">6.3.4.14</ecNumber>
    </recommendedName>
</protein>
<evidence type="ECO:0000256" key="8">
    <source>
        <dbReference type="ARBA" id="ARBA00022840"/>
    </source>
</evidence>
<dbReference type="InterPro" id="IPR005481">
    <property type="entry name" value="BC-like_N"/>
</dbReference>
<feature type="domain" description="ATP-grasp" evidence="14">
    <location>
        <begin position="120"/>
        <end position="317"/>
    </location>
</feature>
<evidence type="ECO:0000259" key="14">
    <source>
        <dbReference type="PROSITE" id="PS50975"/>
    </source>
</evidence>
<keyword evidence="11" id="KW-0275">Fatty acid biosynthesis</keyword>
<dbReference type="GO" id="GO:0004075">
    <property type="term" value="F:biotin carboxylase activity"/>
    <property type="evidence" value="ECO:0007669"/>
    <property type="project" value="UniProtKB-EC"/>
</dbReference>
<evidence type="ECO:0000256" key="1">
    <source>
        <dbReference type="ARBA" id="ARBA00003761"/>
    </source>
</evidence>
<dbReference type="PANTHER" id="PTHR48095:SF2">
    <property type="entry name" value="BIOTIN CARBOXYLASE, CHLOROPLASTIC"/>
    <property type="match status" value="1"/>
</dbReference>
<dbReference type="FunFam" id="3.40.50.20:FF:000010">
    <property type="entry name" value="Propionyl-CoA carboxylase subunit alpha"/>
    <property type="match status" value="1"/>
</dbReference>
<evidence type="ECO:0000256" key="10">
    <source>
        <dbReference type="ARBA" id="ARBA00023098"/>
    </source>
</evidence>
<dbReference type="FunFam" id="3.30.1490.20:FF:000018">
    <property type="entry name" value="Biotin carboxylase"/>
    <property type="match status" value="1"/>
</dbReference>
<dbReference type="InterPro" id="IPR011764">
    <property type="entry name" value="Biotin_carboxylation_dom"/>
</dbReference>
<dbReference type="Pfam" id="PF02786">
    <property type="entry name" value="CPSase_L_D2"/>
    <property type="match status" value="1"/>
</dbReference>
<evidence type="ECO:0000313" key="16">
    <source>
        <dbReference type="EMBL" id="SVA73619.1"/>
    </source>
</evidence>
<dbReference type="GO" id="GO:0046872">
    <property type="term" value="F:metal ion binding"/>
    <property type="evidence" value="ECO:0007669"/>
    <property type="project" value="UniProtKB-KW"/>
</dbReference>
<feature type="non-terminal residue" evidence="16">
    <location>
        <position position="1"/>
    </location>
</feature>
<dbReference type="InterPro" id="IPR011054">
    <property type="entry name" value="Rudment_hybrid_motif"/>
</dbReference>
<evidence type="ECO:0000256" key="5">
    <source>
        <dbReference type="ARBA" id="ARBA00022723"/>
    </source>
</evidence>
<gene>
    <name evidence="16" type="ORF">METZ01_LOCUS126473</name>
</gene>
<sequence>VFQSILIANRGEIALRIIWACRELGIKTVAVYSEADRDSLHVSFADEAICIGPPPAADSYLSIPAVISAAEIMGVDAIHPGYGFLAENAEFADICETCGLAFIGPSTEAIRNMGDKAMARKTMGAAGLPLILGSEGAVTDEKEAGVFADKIGYPVLLKAAAGGGGKGMRVVSAPDELSKAFRTASAEAEAAFGSRDIYVEKYIACPHHIEVQLLGDKHGNLIHLGERECSVQRKYQKLIEETPSPALSEELRERIWSDAIKGAQAIDYNSAGTMEFLVDEDGAHYFMEMNTRIQVEHPVTEQVTLIDLIKQQICVAFGKNLPFGQEDIRFRGHSIECRVNAEHPETLTPSPGQITAFNVPKGPGVRVDTAAHEAAFISPYYDSMIAKVIVHAFNREEALVRMRRALGMFVIQGIDTSLPLLQRIVDHPGFAAGNYNTHLLDDLLPAAQSKAVERASP</sequence>
<dbReference type="EC" id="6.3.4.14" evidence="2"/>
<dbReference type="PANTHER" id="PTHR48095">
    <property type="entry name" value="PYRUVATE CARBOXYLASE SUBUNIT A"/>
    <property type="match status" value="1"/>
</dbReference>
<keyword evidence="10" id="KW-0443">Lipid metabolism</keyword>
<dbReference type="PROSITE" id="PS00867">
    <property type="entry name" value="CPSASE_2"/>
    <property type="match status" value="1"/>
</dbReference>
<keyword evidence="12" id="KW-0092">Biotin</keyword>
<keyword evidence="7" id="KW-0276">Fatty acid metabolism</keyword>
<dbReference type="GO" id="GO:0006633">
    <property type="term" value="P:fatty acid biosynthetic process"/>
    <property type="evidence" value="ECO:0007669"/>
    <property type="project" value="UniProtKB-KW"/>
</dbReference>
<dbReference type="EMBL" id="UINC01017687">
    <property type="protein sequence ID" value="SVA73619.1"/>
    <property type="molecule type" value="Genomic_DNA"/>
</dbReference>
<dbReference type="GO" id="GO:0005524">
    <property type="term" value="F:ATP binding"/>
    <property type="evidence" value="ECO:0007669"/>
    <property type="project" value="UniProtKB-KW"/>
</dbReference>
<dbReference type="SUPFAM" id="SSF56059">
    <property type="entry name" value="Glutathione synthetase ATP-binding domain-like"/>
    <property type="match status" value="1"/>
</dbReference>
<evidence type="ECO:0000256" key="13">
    <source>
        <dbReference type="ARBA" id="ARBA00048600"/>
    </source>
</evidence>
<evidence type="ECO:0000256" key="7">
    <source>
        <dbReference type="ARBA" id="ARBA00022832"/>
    </source>
</evidence>
<dbReference type="PROSITE" id="PS50975">
    <property type="entry name" value="ATP_GRASP"/>
    <property type="match status" value="1"/>
</dbReference>
<dbReference type="InterPro" id="IPR013815">
    <property type="entry name" value="ATP_grasp_subdomain_1"/>
</dbReference>
<dbReference type="NCBIfam" id="NF006367">
    <property type="entry name" value="PRK08591.1"/>
    <property type="match status" value="1"/>
</dbReference>
<evidence type="ECO:0000256" key="2">
    <source>
        <dbReference type="ARBA" id="ARBA00013263"/>
    </source>
</evidence>
<keyword evidence="3" id="KW-0444">Lipid biosynthesis</keyword>
<evidence type="ECO:0000256" key="11">
    <source>
        <dbReference type="ARBA" id="ARBA00023160"/>
    </source>
</evidence>
<evidence type="ECO:0000259" key="15">
    <source>
        <dbReference type="PROSITE" id="PS50979"/>
    </source>
</evidence>
<dbReference type="Pfam" id="PF02785">
    <property type="entry name" value="Biotin_carb_C"/>
    <property type="match status" value="1"/>
</dbReference>
<keyword evidence="8" id="KW-0067">ATP-binding</keyword>